<organism evidence="2">
    <name type="scientific">marine sediment metagenome</name>
    <dbReference type="NCBI Taxonomy" id="412755"/>
    <lineage>
        <taxon>unclassified sequences</taxon>
        <taxon>metagenomes</taxon>
        <taxon>ecological metagenomes</taxon>
    </lineage>
</organism>
<dbReference type="AlphaFoldDB" id="X1I3F1"/>
<feature type="non-terminal residue" evidence="2">
    <location>
        <position position="1"/>
    </location>
</feature>
<dbReference type="EMBL" id="BARU01021478">
    <property type="protein sequence ID" value="GAH60609.1"/>
    <property type="molecule type" value="Genomic_DNA"/>
</dbReference>
<dbReference type="GO" id="GO:0003677">
    <property type="term" value="F:DNA binding"/>
    <property type="evidence" value="ECO:0007669"/>
    <property type="project" value="InterPro"/>
</dbReference>
<dbReference type="InterPro" id="IPR012337">
    <property type="entry name" value="RNaseH-like_sf"/>
</dbReference>
<protein>
    <recommendedName>
        <fullName evidence="1">Transposase IS4-like domain-containing protein</fullName>
    </recommendedName>
</protein>
<sequence length="282" mass="33286">LVSVHYTDDVRAYHLLKDIYLRKCYLEEKGQIDQFKTKVELAEDLINTLLNHFPAIHEKRLTFLFDSWFLAKSIVVLLQEHDLKYVSRAKSNRKILELDMSLKEYSEQVLKASDFRKITFKRQGKLKTAFVYTTILPISKLGDVKVCFLKNDPGGKINAFLVSNNLRLSEEELINHYKERWAIETAYKDTKQYMGLDDFHVRNKKGILRHLTLSYLASSYLEYLKLLGIFNHALGNECKLSTKGKQVRAYQHIVFERFLTWIDRQYENGKNLDALLTYFRRD</sequence>
<feature type="domain" description="Transposase IS4-like" evidence="1">
    <location>
        <begin position="45"/>
        <end position="217"/>
    </location>
</feature>
<dbReference type="Pfam" id="PF01609">
    <property type="entry name" value="DDE_Tnp_1"/>
    <property type="match status" value="1"/>
</dbReference>
<feature type="non-terminal residue" evidence="2">
    <location>
        <position position="282"/>
    </location>
</feature>
<name>X1I3F1_9ZZZZ</name>
<dbReference type="GO" id="GO:0006313">
    <property type="term" value="P:DNA transposition"/>
    <property type="evidence" value="ECO:0007669"/>
    <property type="project" value="InterPro"/>
</dbReference>
<dbReference type="SUPFAM" id="SSF53098">
    <property type="entry name" value="Ribonuclease H-like"/>
    <property type="match status" value="1"/>
</dbReference>
<reference evidence="2" key="1">
    <citation type="journal article" date="2014" name="Front. Microbiol.">
        <title>High frequency of phylogenetically diverse reductive dehalogenase-homologous genes in deep subseafloor sedimentary metagenomes.</title>
        <authorList>
            <person name="Kawai M."/>
            <person name="Futagami T."/>
            <person name="Toyoda A."/>
            <person name="Takaki Y."/>
            <person name="Nishi S."/>
            <person name="Hori S."/>
            <person name="Arai W."/>
            <person name="Tsubouchi T."/>
            <person name="Morono Y."/>
            <person name="Uchiyama I."/>
            <person name="Ito T."/>
            <person name="Fujiyama A."/>
            <person name="Inagaki F."/>
            <person name="Takami H."/>
        </authorList>
    </citation>
    <scope>NUCLEOTIDE SEQUENCE</scope>
    <source>
        <strain evidence="2">Expedition CK06-06</strain>
    </source>
</reference>
<gene>
    <name evidence="2" type="ORF">S03H2_35131</name>
</gene>
<proteinExistence type="predicted"/>
<accession>X1I3F1</accession>
<evidence type="ECO:0000313" key="2">
    <source>
        <dbReference type="EMBL" id="GAH60609.1"/>
    </source>
</evidence>
<dbReference type="GO" id="GO:0004803">
    <property type="term" value="F:transposase activity"/>
    <property type="evidence" value="ECO:0007669"/>
    <property type="project" value="InterPro"/>
</dbReference>
<comment type="caution">
    <text evidence="2">The sequence shown here is derived from an EMBL/GenBank/DDBJ whole genome shotgun (WGS) entry which is preliminary data.</text>
</comment>
<evidence type="ECO:0000259" key="1">
    <source>
        <dbReference type="Pfam" id="PF01609"/>
    </source>
</evidence>
<dbReference type="InterPro" id="IPR002559">
    <property type="entry name" value="Transposase_11"/>
</dbReference>